<dbReference type="PANTHER" id="PTHR37519">
    <property type="match status" value="1"/>
</dbReference>
<sequence>MTYEQLASSWPAFSQSIIQFMSQLGLDKLALECDHTALRVNSTHAAQQLQHEFAEHGTIISNNMINGRPILIIELNQPLRLNDMTIDCVELPFPGEKSYPAEGWEHIELVLKSDAQECDTLSQDLLAALPNLKPVLAGETEVKVKMSSPKGDKERLANPTIAFKKGGLCIKVHPHGIKAVIASES</sequence>
<reference evidence="1 2" key="1">
    <citation type="journal article" date="2008" name="PLoS ONE">
        <title>Environmental adaptation: genomic analysis of the piezotolerant and psychrotolerant deep-sea iron reducing bacterium Shewanella piezotolerans WP3.</title>
        <authorList>
            <person name="Wang F."/>
            <person name="Wang J."/>
            <person name="Jian H."/>
            <person name="Zhang B."/>
            <person name="Li S."/>
            <person name="Wang F."/>
            <person name="Zeng X."/>
            <person name="Gao L."/>
            <person name="Bartlett D.H."/>
            <person name="Yu J."/>
            <person name="Hu S."/>
            <person name="Xiao X."/>
        </authorList>
    </citation>
    <scope>NUCLEOTIDE SEQUENCE [LARGE SCALE GENOMIC DNA]</scope>
    <source>
        <strain evidence="2">WP3 / JCM 13877</strain>
    </source>
</reference>
<dbReference type="PANTHER" id="PTHR37519:SF1">
    <property type="entry name" value="DIHYDROXYBIPHENYL DIOXYGENASE DOMAIN-CONTAINING PROTEIN"/>
    <property type="match status" value="1"/>
</dbReference>
<dbReference type="Proteomes" id="UP000000753">
    <property type="component" value="Chromosome"/>
</dbReference>
<dbReference type="EMBL" id="CP000472">
    <property type="protein sequence ID" value="ACJ28540.1"/>
    <property type="molecule type" value="Genomic_DNA"/>
</dbReference>
<dbReference type="AlphaFoldDB" id="B8CN38"/>
<keyword evidence="2" id="KW-1185">Reference proteome</keyword>
<organism evidence="1 2">
    <name type="scientific">Shewanella piezotolerans (strain WP3 / JCM 13877)</name>
    <dbReference type="NCBI Taxonomy" id="225849"/>
    <lineage>
        <taxon>Bacteria</taxon>
        <taxon>Pseudomonadati</taxon>
        <taxon>Pseudomonadota</taxon>
        <taxon>Gammaproteobacteria</taxon>
        <taxon>Alteromonadales</taxon>
        <taxon>Shewanellaceae</taxon>
        <taxon>Shewanella</taxon>
    </lineage>
</organism>
<evidence type="ECO:0000313" key="1">
    <source>
        <dbReference type="EMBL" id="ACJ28540.1"/>
    </source>
</evidence>
<evidence type="ECO:0008006" key="3">
    <source>
        <dbReference type="Google" id="ProtNLM"/>
    </source>
</evidence>
<dbReference type="OrthoDB" id="5689462at2"/>
<dbReference type="GO" id="GO:0005829">
    <property type="term" value="C:cytosol"/>
    <property type="evidence" value="ECO:0007669"/>
    <property type="project" value="TreeGrafter"/>
</dbReference>
<dbReference type="InterPro" id="IPR029068">
    <property type="entry name" value="Glyas_Bleomycin-R_OHBP_Dase"/>
</dbReference>
<dbReference type="RefSeq" id="WP_020911918.1">
    <property type="nucleotide sequence ID" value="NC_011566.1"/>
</dbReference>
<name>B8CN38_SHEPW</name>
<dbReference type="KEGG" id="swp:swp_1773"/>
<accession>B8CN38</accession>
<dbReference type="STRING" id="225849.swp_1773"/>
<dbReference type="SUPFAM" id="SSF54593">
    <property type="entry name" value="Glyoxalase/Bleomycin resistance protein/Dihydroxybiphenyl dioxygenase"/>
    <property type="match status" value="1"/>
</dbReference>
<dbReference type="NCBIfam" id="NF008683">
    <property type="entry name" value="PRK11700.1-6"/>
    <property type="match status" value="1"/>
</dbReference>
<dbReference type="InterPro" id="IPR010393">
    <property type="entry name" value="DUF991_YecM-like"/>
</dbReference>
<evidence type="ECO:0000313" key="2">
    <source>
        <dbReference type="Proteomes" id="UP000000753"/>
    </source>
</evidence>
<protein>
    <recommendedName>
        <fullName evidence="3">VOC family protein</fullName>
    </recommendedName>
</protein>
<dbReference type="eggNOG" id="COG3102">
    <property type="taxonomic scope" value="Bacteria"/>
</dbReference>
<proteinExistence type="predicted"/>
<dbReference type="Gene3D" id="3.10.180.10">
    <property type="entry name" value="2,3-Dihydroxybiphenyl 1,2-Dioxygenase, domain 1"/>
    <property type="match status" value="1"/>
</dbReference>
<dbReference type="HOGENOM" id="CLU_122770_0_0_6"/>
<dbReference type="Pfam" id="PF06185">
    <property type="entry name" value="YecM"/>
    <property type="match status" value="1"/>
</dbReference>
<gene>
    <name evidence="1" type="ordered locus">swp_1773</name>
</gene>